<reference evidence="2" key="1">
    <citation type="submission" date="2021-02" db="EMBL/GenBank/DDBJ databases">
        <authorList>
            <person name="Nowell W R."/>
        </authorList>
    </citation>
    <scope>NUCLEOTIDE SEQUENCE</scope>
</reference>
<evidence type="ECO:0000313" key="4">
    <source>
        <dbReference type="Proteomes" id="UP000663866"/>
    </source>
</evidence>
<sequence length="144" mass="16261">MNRCWLIMQQQIQTQTEMFTSMDGLSTHGVYLDILISSHTPKIPILTGADNNFGSVAFLIHHSIKSKVIEKAENCLILEIQTTNDAAVVGGVSRWKTEVLNKGTSYHFPILFSSPNTIVYNFDHEAFFILFSDFLASQPTFHNH</sequence>
<dbReference type="Proteomes" id="UP000663842">
    <property type="component" value="Unassembled WGS sequence"/>
</dbReference>
<dbReference type="EMBL" id="CAJOBF010004092">
    <property type="protein sequence ID" value="CAF4123501.1"/>
    <property type="molecule type" value="Genomic_DNA"/>
</dbReference>
<keyword evidence="4" id="KW-1185">Reference proteome</keyword>
<dbReference type="Proteomes" id="UP000663866">
    <property type="component" value="Unassembled WGS sequence"/>
</dbReference>
<evidence type="ECO:0000313" key="3">
    <source>
        <dbReference type="Proteomes" id="UP000663842"/>
    </source>
</evidence>
<accession>A0A819WC33</accession>
<proteinExistence type="predicted"/>
<dbReference type="AlphaFoldDB" id="A0A819WC33"/>
<evidence type="ECO:0000313" key="1">
    <source>
        <dbReference type="EMBL" id="CAF4053859.1"/>
    </source>
</evidence>
<name>A0A819WC33_9BILA</name>
<dbReference type="EMBL" id="CAJOBG010003257">
    <property type="protein sequence ID" value="CAF4053859.1"/>
    <property type="molecule type" value="Genomic_DNA"/>
</dbReference>
<gene>
    <name evidence="1" type="ORF">OVN521_LOCUS18169</name>
    <name evidence="2" type="ORF">UXM345_LOCUS23544</name>
</gene>
<organism evidence="2 3">
    <name type="scientific">Rotaria magnacalcarata</name>
    <dbReference type="NCBI Taxonomy" id="392030"/>
    <lineage>
        <taxon>Eukaryota</taxon>
        <taxon>Metazoa</taxon>
        <taxon>Spiralia</taxon>
        <taxon>Gnathifera</taxon>
        <taxon>Rotifera</taxon>
        <taxon>Eurotatoria</taxon>
        <taxon>Bdelloidea</taxon>
        <taxon>Philodinida</taxon>
        <taxon>Philodinidae</taxon>
        <taxon>Rotaria</taxon>
    </lineage>
</organism>
<comment type="caution">
    <text evidence="2">The sequence shown here is derived from an EMBL/GenBank/DDBJ whole genome shotgun (WGS) entry which is preliminary data.</text>
</comment>
<evidence type="ECO:0000313" key="2">
    <source>
        <dbReference type="EMBL" id="CAF4123501.1"/>
    </source>
</evidence>
<protein>
    <submittedName>
        <fullName evidence="2">Uncharacterized protein</fullName>
    </submittedName>
</protein>